<feature type="non-terminal residue" evidence="8">
    <location>
        <position position="1"/>
    </location>
</feature>
<dbReference type="CDD" id="cd19548">
    <property type="entry name" value="serpinA_A1AT-like"/>
    <property type="match status" value="1"/>
</dbReference>
<dbReference type="InterPro" id="IPR042178">
    <property type="entry name" value="Serpin_sf_1"/>
</dbReference>
<dbReference type="FunFam" id="2.10.310.10:FF:000001">
    <property type="entry name" value="Serpin family A member 1"/>
    <property type="match status" value="1"/>
</dbReference>
<evidence type="ECO:0000256" key="2">
    <source>
        <dbReference type="ARBA" id="ARBA00022690"/>
    </source>
</evidence>
<dbReference type="Gene3D" id="2.30.39.10">
    <property type="entry name" value="Alpha-1-antitrypsin, domain 1"/>
    <property type="match status" value="1"/>
</dbReference>
<dbReference type="AlphaFoldDB" id="A0A7K8KVG5"/>
<evidence type="ECO:0000256" key="6">
    <source>
        <dbReference type="RuleBase" id="RU000411"/>
    </source>
</evidence>
<dbReference type="GO" id="GO:0004867">
    <property type="term" value="F:serine-type endopeptidase inhibitor activity"/>
    <property type="evidence" value="ECO:0007669"/>
    <property type="project" value="UniProtKB-KW"/>
</dbReference>
<dbReference type="PANTHER" id="PTHR11461">
    <property type="entry name" value="SERINE PROTEASE INHIBITOR, SERPIN"/>
    <property type="match status" value="1"/>
</dbReference>
<gene>
    <name evidence="8" type="primary">A1at2_1</name>
    <name evidence="8" type="ORF">ARDKOR_R13082</name>
</gene>
<evidence type="ECO:0000259" key="7">
    <source>
        <dbReference type="SMART" id="SM00093"/>
    </source>
</evidence>
<dbReference type="SMART" id="SM00093">
    <property type="entry name" value="SERPIN"/>
    <property type="match status" value="1"/>
</dbReference>
<accession>A0A7K8KVG5</accession>
<evidence type="ECO:0000256" key="3">
    <source>
        <dbReference type="ARBA" id="ARBA00022729"/>
    </source>
</evidence>
<feature type="non-terminal residue" evidence="8">
    <location>
        <position position="386"/>
    </location>
</feature>
<evidence type="ECO:0000313" key="9">
    <source>
        <dbReference type="Proteomes" id="UP000560386"/>
    </source>
</evidence>
<dbReference type="InterPro" id="IPR023795">
    <property type="entry name" value="Serpin_CS"/>
</dbReference>
<dbReference type="InterPro" id="IPR042185">
    <property type="entry name" value="Serpin_sf_2"/>
</dbReference>
<keyword evidence="3" id="KW-0732">Signal</keyword>
<keyword evidence="2" id="KW-0646">Protease inhibitor</keyword>
<dbReference type="FunFam" id="2.30.39.10:FF:000003">
    <property type="entry name" value="alpha-1-antitrypsin isoform X1"/>
    <property type="match status" value="1"/>
</dbReference>
<proteinExistence type="inferred from homology"/>
<comment type="similarity">
    <text evidence="1 6">Belongs to the serpin family.</text>
</comment>
<comment type="caution">
    <text evidence="8">The sequence shown here is derived from an EMBL/GenBank/DDBJ whole genome shotgun (WGS) entry which is preliminary data.</text>
</comment>
<evidence type="ECO:0000313" key="8">
    <source>
        <dbReference type="EMBL" id="NXE21077.1"/>
    </source>
</evidence>
<organism evidence="8 9">
    <name type="scientific">Ardeotis kori</name>
    <dbReference type="NCBI Taxonomy" id="89386"/>
    <lineage>
        <taxon>Eukaryota</taxon>
        <taxon>Metazoa</taxon>
        <taxon>Chordata</taxon>
        <taxon>Craniata</taxon>
        <taxon>Vertebrata</taxon>
        <taxon>Euteleostomi</taxon>
        <taxon>Archelosauria</taxon>
        <taxon>Archosauria</taxon>
        <taxon>Dinosauria</taxon>
        <taxon>Saurischia</taxon>
        <taxon>Theropoda</taxon>
        <taxon>Coelurosauria</taxon>
        <taxon>Aves</taxon>
        <taxon>Neognathae</taxon>
        <taxon>Neoaves</taxon>
        <taxon>Otidimorphae</taxon>
        <taxon>Otidiformes</taxon>
        <taxon>Otididae</taxon>
        <taxon>Ardeotis</taxon>
    </lineage>
</organism>
<evidence type="ECO:0000256" key="1">
    <source>
        <dbReference type="ARBA" id="ARBA00009500"/>
    </source>
</evidence>
<dbReference type="Gene3D" id="3.30.497.10">
    <property type="entry name" value="Antithrombin, subunit I, domain 2"/>
    <property type="match status" value="1"/>
</dbReference>
<keyword evidence="9" id="KW-1185">Reference proteome</keyword>
<dbReference type="EMBL" id="VWPR01000197">
    <property type="protein sequence ID" value="NXE21077.1"/>
    <property type="molecule type" value="Genomic_DNA"/>
</dbReference>
<dbReference type="FunFam" id="3.30.497.10:FF:000001">
    <property type="entry name" value="Serine protease inhibitor"/>
    <property type="match status" value="1"/>
</dbReference>
<keyword evidence="5" id="KW-0325">Glycoprotein</keyword>
<name>A0A7K8KVG5_9AVES</name>
<dbReference type="SUPFAM" id="SSF56574">
    <property type="entry name" value="Serpins"/>
    <property type="match status" value="1"/>
</dbReference>
<protein>
    <submittedName>
        <fullName evidence="8">A1AT2 antiproteinase</fullName>
    </submittedName>
</protein>
<dbReference type="Proteomes" id="UP000560386">
    <property type="component" value="Unassembled WGS sequence"/>
</dbReference>
<dbReference type="GO" id="GO:0005615">
    <property type="term" value="C:extracellular space"/>
    <property type="evidence" value="ECO:0007669"/>
    <property type="project" value="InterPro"/>
</dbReference>
<keyword evidence="4" id="KW-0722">Serine protease inhibitor</keyword>
<reference evidence="8 9" key="1">
    <citation type="submission" date="2019-09" db="EMBL/GenBank/DDBJ databases">
        <title>Bird 10,000 Genomes (B10K) Project - Family phase.</title>
        <authorList>
            <person name="Zhang G."/>
        </authorList>
    </citation>
    <scope>NUCLEOTIDE SEQUENCE [LARGE SCALE GENOMIC DNA]</scope>
    <source>
        <strain evidence="8">B10K-CU-031-01</strain>
        <tissue evidence="8">Muscle</tissue>
    </source>
</reference>
<dbReference type="InterPro" id="IPR023796">
    <property type="entry name" value="Serpin_dom"/>
</dbReference>
<dbReference type="PROSITE" id="PS00284">
    <property type="entry name" value="SERPIN"/>
    <property type="match status" value="1"/>
</dbReference>
<dbReference type="InterPro" id="IPR000215">
    <property type="entry name" value="Serpin_fam"/>
</dbReference>
<dbReference type="Pfam" id="PF00079">
    <property type="entry name" value="Serpin"/>
    <property type="match status" value="1"/>
</dbReference>
<evidence type="ECO:0000256" key="5">
    <source>
        <dbReference type="ARBA" id="ARBA00023180"/>
    </source>
</evidence>
<dbReference type="PANTHER" id="PTHR11461:SF165">
    <property type="entry name" value="ALPHA-1-ANTITRYPSIN"/>
    <property type="match status" value="1"/>
</dbReference>
<dbReference type="Gene3D" id="2.10.310.10">
    <property type="entry name" value="Serpins superfamily"/>
    <property type="match status" value="1"/>
</dbReference>
<dbReference type="InterPro" id="IPR036186">
    <property type="entry name" value="Serpin_sf"/>
</dbReference>
<feature type="domain" description="Serpin" evidence="7">
    <location>
        <begin position="25"/>
        <end position="385"/>
    </location>
</feature>
<evidence type="ECO:0000256" key="4">
    <source>
        <dbReference type="ARBA" id="ARBA00022900"/>
    </source>
</evidence>
<sequence length="386" mass="43753">EDHSQAEGENLAHVKIASSNADFAFRFYKQVREEAGSKNIFFSPLSISTAFAMLSLGARSNTRSQLHKGLAFNLTEMEEQEIHKGFQHVLHLLNDPYREVQLNMGNVLFIDDRLKPLQKFLDDVTNFYYSEAISSNFQNSPEAIKEINNYTETKTHGKIIGLLNSLDPDTVMVLINYIFFKGYWEKPFNSFVTRENDFLLDAKNSVKVKMMHQNKAFNIHRDEKLSCWVVEIPYKGNAAALFVLPDEGTMKLVEDALLKETVSNWMQSLEKRKIYLDLPKFSISGSYDVKSLLEKMGVTEVFSNQADLSGVAEKTLLKVSKAIHKAMVDVSENGTEAAAVTVIEMVPMSAEIPPPPRIRFNRPFLMIILDKTTHSILFMGKIVNPA</sequence>